<name>A0A1J4K1Q3_9EUKA</name>
<evidence type="ECO:0000313" key="2">
    <source>
        <dbReference type="Proteomes" id="UP000179807"/>
    </source>
</evidence>
<protein>
    <submittedName>
        <fullName evidence="1">Uncharacterized protein</fullName>
    </submittedName>
</protein>
<comment type="caution">
    <text evidence="1">The sequence shown here is derived from an EMBL/GenBank/DDBJ whole genome shotgun (WGS) entry which is preliminary data.</text>
</comment>
<accession>A0A1J4K1Q3</accession>
<evidence type="ECO:0000313" key="1">
    <source>
        <dbReference type="EMBL" id="OHT05319.1"/>
    </source>
</evidence>
<dbReference type="RefSeq" id="XP_068358455.1">
    <property type="nucleotide sequence ID" value="XM_068505251.1"/>
</dbReference>
<dbReference type="EMBL" id="MLAK01000761">
    <property type="protein sequence ID" value="OHT05319.1"/>
    <property type="molecule type" value="Genomic_DNA"/>
</dbReference>
<dbReference type="AlphaFoldDB" id="A0A1J4K1Q3"/>
<keyword evidence="2" id="KW-1185">Reference proteome</keyword>
<sequence length="140" mass="16881">MIQLIECLHIKSFLQLKFQGLDHVQNLPSWVDIGQRKNVLGKSARLPCRARFREMQKKSPISSQIQHYLQKMTQHLKRKRKSFYIQGHPNLQNRKLLKKNTRIFGRHQKKFQKIIQSLDQSQRLRKVIQHQTWHTIQQPL</sequence>
<proteinExistence type="predicted"/>
<dbReference type="Proteomes" id="UP000179807">
    <property type="component" value="Unassembled WGS sequence"/>
</dbReference>
<dbReference type="GeneID" id="94839955"/>
<reference evidence="1" key="1">
    <citation type="submission" date="2016-10" db="EMBL/GenBank/DDBJ databases">
        <authorList>
            <person name="Benchimol M."/>
            <person name="Almeida L.G."/>
            <person name="Vasconcelos A.T."/>
            <person name="Perreira-Neves A."/>
            <person name="Rosa I.A."/>
            <person name="Tasca T."/>
            <person name="Bogo M.R."/>
            <person name="de Souza W."/>
        </authorList>
    </citation>
    <scope>NUCLEOTIDE SEQUENCE [LARGE SCALE GENOMIC DNA]</scope>
    <source>
        <strain evidence="1">K</strain>
    </source>
</reference>
<dbReference type="VEuPathDB" id="TrichDB:TRFO_26940"/>
<gene>
    <name evidence="1" type="ORF">TRFO_26940</name>
</gene>
<organism evidence="1 2">
    <name type="scientific">Tritrichomonas foetus</name>
    <dbReference type="NCBI Taxonomy" id="1144522"/>
    <lineage>
        <taxon>Eukaryota</taxon>
        <taxon>Metamonada</taxon>
        <taxon>Parabasalia</taxon>
        <taxon>Tritrichomonadida</taxon>
        <taxon>Tritrichomonadidae</taxon>
        <taxon>Tritrichomonas</taxon>
    </lineage>
</organism>